<evidence type="ECO:0000256" key="2">
    <source>
        <dbReference type="SAM" id="MobiDB-lite"/>
    </source>
</evidence>
<keyword evidence="1" id="KW-0175">Coiled coil</keyword>
<dbReference type="EMBL" id="JABBNT010000001">
    <property type="protein sequence ID" value="NMM42987.1"/>
    <property type="molecule type" value="Genomic_DNA"/>
</dbReference>
<organism evidence="3 4">
    <name type="scientific">Pacificispira spongiicola</name>
    <dbReference type="NCBI Taxonomy" id="2729598"/>
    <lineage>
        <taxon>Bacteria</taxon>
        <taxon>Pseudomonadati</taxon>
        <taxon>Pseudomonadota</taxon>
        <taxon>Alphaproteobacteria</taxon>
        <taxon>Rhodospirillales</taxon>
        <taxon>Rhodospirillaceae</taxon>
        <taxon>Pacificispira</taxon>
    </lineage>
</organism>
<feature type="compositionally biased region" description="Low complexity" evidence="2">
    <location>
        <begin position="172"/>
        <end position="188"/>
    </location>
</feature>
<sequence length="309" mass="32880">MKGISSFLTASNLANLTIRNPATPRQERDSAHSNASPLVRIATALDEQFGGNLVEQARDADNVIRQLESTKDNAREARKARAKEKLEQIKAQLKMLRLLALDPEAMARQIKQLSRMLAAAVREYASAGGTNAGVSAPDPAMMTATQTDVAQTDLAQTELAQADLAQAGTAPTGSISTDGTTSTNTESDPTVTTEAASASQGAVDSQDRSDAENEAATDAAAPTPFDIPNKAHGAVSGVDKDKEEFMRDVRFIKSMLKSLIEQARRKMENDPGAENDLKESEKALKTVETLLNDMAADTTLPTPTVNVVA</sequence>
<proteinExistence type="predicted"/>
<keyword evidence="4" id="KW-1185">Reference proteome</keyword>
<evidence type="ECO:0000313" key="3">
    <source>
        <dbReference type="EMBL" id="NMM42987.1"/>
    </source>
</evidence>
<gene>
    <name evidence="3" type="ORF">HH303_00760</name>
</gene>
<feature type="region of interest" description="Disordered" evidence="2">
    <location>
        <begin position="167"/>
        <end position="235"/>
    </location>
</feature>
<name>A0A7Y0DWP9_9PROT</name>
<dbReference type="AlphaFoldDB" id="A0A7Y0DWP9"/>
<evidence type="ECO:0000256" key="1">
    <source>
        <dbReference type="SAM" id="Coils"/>
    </source>
</evidence>
<feature type="compositionally biased region" description="Polar residues" evidence="2">
    <location>
        <begin position="189"/>
        <end position="203"/>
    </location>
</feature>
<accession>A0A7Y0DWP9</accession>
<feature type="coiled-coil region" evidence="1">
    <location>
        <begin position="57"/>
        <end position="99"/>
    </location>
</feature>
<evidence type="ECO:0000313" key="4">
    <source>
        <dbReference type="Proteomes" id="UP000539372"/>
    </source>
</evidence>
<protein>
    <submittedName>
        <fullName evidence="3">Uncharacterized protein</fullName>
    </submittedName>
</protein>
<comment type="caution">
    <text evidence="3">The sequence shown here is derived from an EMBL/GenBank/DDBJ whole genome shotgun (WGS) entry which is preliminary data.</text>
</comment>
<reference evidence="3 4" key="1">
    <citation type="submission" date="2020-04" db="EMBL/GenBank/DDBJ databases">
        <title>Rhodospirillaceae bacterium KN72 isolated from deep sea.</title>
        <authorList>
            <person name="Zhang D.-C."/>
        </authorList>
    </citation>
    <scope>NUCLEOTIDE SEQUENCE [LARGE SCALE GENOMIC DNA]</scope>
    <source>
        <strain evidence="3 4">KN72</strain>
    </source>
</reference>
<dbReference type="RefSeq" id="WP_169623299.1">
    <property type="nucleotide sequence ID" value="NZ_JABBNT010000001.1"/>
</dbReference>
<dbReference type="Proteomes" id="UP000539372">
    <property type="component" value="Unassembled WGS sequence"/>
</dbReference>
<feature type="compositionally biased region" description="Low complexity" evidence="2">
    <location>
        <begin position="214"/>
        <end position="224"/>
    </location>
</feature>